<keyword evidence="3" id="KW-1185">Reference proteome</keyword>
<dbReference type="AlphaFoldDB" id="A0A0C9V5X5"/>
<proteinExistence type="predicted"/>
<gene>
    <name evidence="2" type="ORF">M422DRAFT_52643</name>
</gene>
<name>A0A0C9V5X5_SPHS4</name>
<feature type="region of interest" description="Disordered" evidence="1">
    <location>
        <begin position="95"/>
        <end position="116"/>
    </location>
</feature>
<organism evidence="2 3">
    <name type="scientific">Sphaerobolus stellatus (strain SS14)</name>
    <dbReference type="NCBI Taxonomy" id="990650"/>
    <lineage>
        <taxon>Eukaryota</taxon>
        <taxon>Fungi</taxon>
        <taxon>Dikarya</taxon>
        <taxon>Basidiomycota</taxon>
        <taxon>Agaricomycotina</taxon>
        <taxon>Agaricomycetes</taxon>
        <taxon>Phallomycetidae</taxon>
        <taxon>Geastrales</taxon>
        <taxon>Sphaerobolaceae</taxon>
        <taxon>Sphaerobolus</taxon>
    </lineage>
</organism>
<feature type="compositionally biased region" description="Polar residues" evidence="1">
    <location>
        <begin position="1"/>
        <end position="13"/>
    </location>
</feature>
<dbReference type="Proteomes" id="UP000054279">
    <property type="component" value="Unassembled WGS sequence"/>
</dbReference>
<feature type="compositionally biased region" description="Acidic residues" evidence="1">
    <location>
        <begin position="96"/>
        <end position="116"/>
    </location>
</feature>
<dbReference type="EMBL" id="KN837220">
    <property type="protein sequence ID" value="KIJ32880.1"/>
    <property type="molecule type" value="Genomic_DNA"/>
</dbReference>
<sequence length="116" mass="12870">MKSLTQVRKQLQAASKRKGAPLTDPRAIKSMKIINGREIPWEEIPEELATPSSSTEAPPRRIRNPVVGGAASAWQWGFSDGDYDSCMGRDTMGVYDEGEFREEDNGNEEEPEPVSC</sequence>
<accession>A0A0C9V5X5</accession>
<dbReference type="HOGENOM" id="CLU_152110_0_0_1"/>
<reference evidence="2 3" key="1">
    <citation type="submission" date="2014-06" db="EMBL/GenBank/DDBJ databases">
        <title>Evolutionary Origins and Diversification of the Mycorrhizal Mutualists.</title>
        <authorList>
            <consortium name="DOE Joint Genome Institute"/>
            <consortium name="Mycorrhizal Genomics Consortium"/>
            <person name="Kohler A."/>
            <person name="Kuo A."/>
            <person name="Nagy L.G."/>
            <person name="Floudas D."/>
            <person name="Copeland A."/>
            <person name="Barry K.W."/>
            <person name="Cichocki N."/>
            <person name="Veneault-Fourrey C."/>
            <person name="LaButti K."/>
            <person name="Lindquist E.A."/>
            <person name="Lipzen A."/>
            <person name="Lundell T."/>
            <person name="Morin E."/>
            <person name="Murat C."/>
            <person name="Riley R."/>
            <person name="Ohm R."/>
            <person name="Sun H."/>
            <person name="Tunlid A."/>
            <person name="Henrissat B."/>
            <person name="Grigoriev I.V."/>
            <person name="Hibbett D.S."/>
            <person name="Martin F."/>
        </authorList>
    </citation>
    <scope>NUCLEOTIDE SEQUENCE [LARGE SCALE GENOMIC DNA]</scope>
    <source>
        <strain evidence="2 3">SS14</strain>
    </source>
</reference>
<evidence type="ECO:0000313" key="2">
    <source>
        <dbReference type="EMBL" id="KIJ32880.1"/>
    </source>
</evidence>
<evidence type="ECO:0000313" key="3">
    <source>
        <dbReference type="Proteomes" id="UP000054279"/>
    </source>
</evidence>
<evidence type="ECO:0000256" key="1">
    <source>
        <dbReference type="SAM" id="MobiDB-lite"/>
    </source>
</evidence>
<protein>
    <submittedName>
        <fullName evidence="2">Unplaced genomic scaffold SPHSTscaffold_145, whole genome shotgun sequence</fullName>
    </submittedName>
</protein>
<feature type="region of interest" description="Disordered" evidence="1">
    <location>
        <begin position="1"/>
        <end position="25"/>
    </location>
</feature>